<dbReference type="AlphaFoldDB" id="A0A336NAE7"/>
<evidence type="ECO:0000313" key="1">
    <source>
        <dbReference type="EMBL" id="SSZ30764.1"/>
    </source>
</evidence>
<gene>
    <name evidence="1" type="ORF">NCTC5908_02601</name>
</gene>
<dbReference type="EC" id="3.1.3.5" evidence="1"/>
<reference evidence="1 2" key="1">
    <citation type="submission" date="2018-06" db="EMBL/GenBank/DDBJ databases">
        <authorList>
            <consortium name="Pathogen Informatics"/>
            <person name="Doyle S."/>
        </authorList>
    </citation>
    <scope>NUCLEOTIDE SEQUENCE [LARGE SCALE GENOMIC DNA]</scope>
    <source>
        <strain evidence="1 2">NCTC5908</strain>
    </source>
</reference>
<sequence length="46" mass="5089">MEGSLIKQALEDALQFALVDGSTGGFPYGRVFVMRPMKRQMPMVNA</sequence>
<keyword evidence="1" id="KW-0378">Hydrolase</keyword>
<name>A0A336NAE7_AGGAP</name>
<protein>
    <submittedName>
        <fullName evidence="1">Probable 5'-nucleotidase</fullName>
        <ecNumber evidence="1">3.1.3.5</ecNumber>
    </submittedName>
</protein>
<dbReference type="Proteomes" id="UP000253728">
    <property type="component" value="Unassembled WGS sequence"/>
</dbReference>
<evidence type="ECO:0000313" key="2">
    <source>
        <dbReference type="Proteomes" id="UP000253728"/>
    </source>
</evidence>
<dbReference type="GO" id="GO:0008253">
    <property type="term" value="F:5'-nucleotidase activity"/>
    <property type="evidence" value="ECO:0007669"/>
    <property type="project" value="UniProtKB-EC"/>
</dbReference>
<dbReference type="EMBL" id="UFSP01000005">
    <property type="protein sequence ID" value="SSZ30764.1"/>
    <property type="molecule type" value="Genomic_DNA"/>
</dbReference>
<accession>A0A336NAE7</accession>
<organism evidence="1 2">
    <name type="scientific">Aggregatibacter aphrophilus</name>
    <name type="common">Haemophilus aphrophilus</name>
    <dbReference type="NCBI Taxonomy" id="732"/>
    <lineage>
        <taxon>Bacteria</taxon>
        <taxon>Pseudomonadati</taxon>
        <taxon>Pseudomonadota</taxon>
        <taxon>Gammaproteobacteria</taxon>
        <taxon>Pasteurellales</taxon>
        <taxon>Pasteurellaceae</taxon>
        <taxon>Aggregatibacter</taxon>
    </lineage>
</organism>
<proteinExistence type="predicted"/>